<sequence>MVRMKYSGDLSRDASSLLNELEPTVRVAFNGLGRGPVTPQVVRFFRAFDEMTALSPGATSCQAGCTYCCHYHVMVSATEVFGVAEAIGKLPPATRAVIAARVHETAARTKSMGREVYIRTNVECAMLLDGKCSVYAARPIACRGHHSADVAVCKETHDNVHSNALAPKDYQREVTFRAFDNAQLGANYQAGVDATKYELHAALATAMSNPTAFKRWKAGKSAFPDVADKVTLAEMMQSG</sequence>
<protein>
    <submittedName>
        <fullName evidence="1">YkgJ family cysteine cluster protein</fullName>
    </submittedName>
</protein>
<gene>
    <name evidence="1" type="ORF">ACFPOU_08395</name>
</gene>
<dbReference type="Pfam" id="PF03692">
    <property type="entry name" value="CxxCxxCC"/>
    <property type="match status" value="1"/>
</dbReference>
<dbReference type="EMBL" id="JBHSMS010000026">
    <property type="protein sequence ID" value="MFC5511146.1"/>
    <property type="molecule type" value="Genomic_DNA"/>
</dbReference>
<reference evidence="2" key="1">
    <citation type="journal article" date="2019" name="Int. J. Syst. Evol. Microbiol.">
        <title>The Global Catalogue of Microorganisms (GCM) 10K type strain sequencing project: providing services to taxonomists for standard genome sequencing and annotation.</title>
        <authorList>
            <consortium name="The Broad Institute Genomics Platform"/>
            <consortium name="The Broad Institute Genome Sequencing Center for Infectious Disease"/>
            <person name="Wu L."/>
            <person name="Ma J."/>
        </authorList>
    </citation>
    <scope>NUCLEOTIDE SEQUENCE [LARGE SCALE GENOMIC DNA]</scope>
    <source>
        <strain evidence="2">CCUG 38813</strain>
    </source>
</reference>
<evidence type="ECO:0000313" key="1">
    <source>
        <dbReference type="EMBL" id="MFC5511146.1"/>
    </source>
</evidence>
<dbReference type="Proteomes" id="UP001596031">
    <property type="component" value="Unassembled WGS sequence"/>
</dbReference>
<organism evidence="1 2">
    <name type="scientific">Massilia jejuensis</name>
    <dbReference type="NCBI Taxonomy" id="648894"/>
    <lineage>
        <taxon>Bacteria</taxon>
        <taxon>Pseudomonadati</taxon>
        <taxon>Pseudomonadota</taxon>
        <taxon>Betaproteobacteria</taxon>
        <taxon>Burkholderiales</taxon>
        <taxon>Oxalobacteraceae</taxon>
        <taxon>Telluria group</taxon>
        <taxon>Massilia</taxon>
    </lineage>
</organism>
<keyword evidence="2" id="KW-1185">Reference proteome</keyword>
<comment type="caution">
    <text evidence="1">The sequence shown here is derived from an EMBL/GenBank/DDBJ whole genome shotgun (WGS) entry which is preliminary data.</text>
</comment>
<dbReference type="RefSeq" id="WP_379719424.1">
    <property type="nucleotide sequence ID" value="NZ_JBHSMS010000026.1"/>
</dbReference>
<evidence type="ECO:0000313" key="2">
    <source>
        <dbReference type="Proteomes" id="UP001596031"/>
    </source>
</evidence>
<accession>A0ABW0PER3</accession>
<proteinExistence type="predicted"/>
<dbReference type="InterPro" id="IPR005358">
    <property type="entry name" value="Puta_zinc/iron-chelating_dom"/>
</dbReference>
<name>A0ABW0PER3_9BURK</name>